<dbReference type="InterPro" id="IPR019771">
    <property type="entry name" value="F-actin_capping_bsu_CS"/>
</dbReference>
<dbReference type="OrthoDB" id="9979678at2759"/>
<evidence type="ECO:0000256" key="7">
    <source>
        <dbReference type="RuleBase" id="RU365078"/>
    </source>
</evidence>
<evidence type="ECO:0000256" key="5">
    <source>
        <dbReference type="ARBA" id="ARBA00023203"/>
    </source>
</evidence>
<comment type="subcellular location">
    <subcellularLocation>
        <location evidence="1 7">Cytoplasm</location>
        <location evidence="1 7">Cytoskeleton</location>
    </subcellularLocation>
</comment>
<comment type="similarity">
    <text evidence="2 7">Belongs to the F-actin-capping protein beta subunit family.</text>
</comment>
<dbReference type="InterPro" id="IPR037282">
    <property type="entry name" value="CapZ_alpha/beta"/>
</dbReference>
<dbReference type="GO" id="GO:0051015">
    <property type="term" value="F:actin filament binding"/>
    <property type="evidence" value="ECO:0007669"/>
    <property type="project" value="TreeGrafter"/>
</dbReference>
<dbReference type="PRINTS" id="PR00192">
    <property type="entry name" value="FACTINCAPB"/>
</dbReference>
<dbReference type="PANTHER" id="PTHR10619:SF0">
    <property type="entry name" value="F-ACTIN-CAPPING PROTEIN SUBUNIT BETA ISOFORMS 1 AND 2"/>
    <property type="match status" value="1"/>
</dbReference>
<evidence type="ECO:0000313" key="8">
    <source>
        <dbReference type="EMBL" id="GHP06971.1"/>
    </source>
</evidence>
<keyword evidence="6 7" id="KW-0206">Cytoskeleton</keyword>
<keyword evidence="3 7" id="KW-0117">Actin capping</keyword>
<reference evidence="8" key="1">
    <citation type="submission" date="2020-10" db="EMBL/GenBank/DDBJ databases">
        <title>Unveiling of a novel bifunctional photoreceptor, Dualchrome1, isolated from a cosmopolitan green alga.</title>
        <authorList>
            <person name="Suzuki S."/>
            <person name="Kawachi M."/>
        </authorList>
    </citation>
    <scope>NUCLEOTIDE SEQUENCE</scope>
    <source>
        <strain evidence="8">NIES 2893</strain>
    </source>
</reference>
<dbReference type="PROSITE" id="PS00231">
    <property type="entry name" value="F_ACTIN_CAPPING_BETA"/>
    <property type="match status" value="1"/>
</dbReference>
<dbReference type="PANTHER" id="PTHR10619">
    <property type="entry name" value="F-ACTIN-CAPPING PROTEIN SUBUNIT BETA"/>
    <property type="match status" value="1"/>
</dbReference>
<evidence type="ECO:0000256" key="6">
    <source>
        <dbReference type="ARBA" id="ARBA00023212"/>
    </source>
</evidence>
<dbReference type="SUPFAM" id="SSF90096">
    <property type="entry name" value="Subunits of heterodimeric actin filament capping protein Capz"/>
    <property type="match status" value="1"/>
</dbReference>
<name>A0A830HN67_9CHLO</name>
<evidence type="ECO:0000256" key="3">
    <source>
        <dbReference type="ARBA" id="ARBA00022467"/>
    </source>
</evidence>
<dbReference type="Pfam" id="PF01115">
    <property type="entry name" value="F_actin_cap_B"/>
    <property type="match status" value="1"/>
</dbReference>
<protein>
    <recommendedName>
        <fullName evidence="7">F-actin-capping protein subunit beta</fullName>
    </recommendedName>
</protein>
<dbReference type="InterPro" id="IPR043175">
    <property type="entry name" value="CAPZB_N"/>
</dbReference>
<keyword evidence="4 7" id="KW-0963">Cytoplasm</keyword>
<dbReference type="GO" id="GO:0030036">
    <property type="term" value="P:actin cytoskeleton organization"/>
    <property type="evidence" value="ECO:0007669"/>
    <property type="project" value="InterPro"/>
</dbReference>
<organism evidence="8 9">
    <name type="scientific">Pycnococcus provasolii</name>
    <dbReference type="NCBI Taxonomy" id="41880"/>
    <lineage>
        <taxon>Eukaryota</taxon>
        <taxon>Viridiplantae</taxon>
        <taxon>Chlorophyta</taxon>
        <taxon>Pseudoscourfieldiophyceae</taxon>
        <taxon>Pseudoscourfieldiales</taxon>
        <taxon>Pycnococcaceae</taxon>
        <taxon>Pycnococcus</taxon>
    </lineage>
</organism>
<proteinExistence type="inferred from homology"/>
<dbReference type="FunFam" id="1.20.58.570:FF:000001">
    <property type="entry name" value="F-actin-capping protein subunit beta"/>
    <property type="match status" value="1"/>
</dbReference>
<evidence type="ECO:0000313" key="9">
    <source>
        <dbReference type="Proteomes" id="UP000660262"/>
    </source>
</evidence>
<dbReference type="Gene3D" id="1.20.58.570">
    <property type="match status" value="1"/>
</dbReference>
<accession>A0A830HN67</accession>
<dbReference type="EMBL" id="BNJQ01000014">
    <property type="protein sequence ID" value="GHP06971.1"/>
    <property type="molecule type" value="Genomic_DNA"/>
</dbReference>
<dbReference type="GO" id="GO:0008290">
    <property type="term" value="C:F-actin capping protein complex"/>
    <property type="evidence" value="ECO:0007669"/>
    <property type="project" value="UniProtKB-UniRule"/>
</dbReference>
<keyword evidence="9" id="KW-1185">Reference proteome</keyword>
<comment type="subunit">
    <text evidence="7">Heterodimer of an alpha and a beta subunit.</text>
</comment>
<evidence type="ECO:0000256" key="2">
    <source>
        <dbReference type="ARBA" id="ARBA00006039"/>
    </source>
</evidence>
<keyword evidence="5 7" id="KW-0009">Actin-binding</keyword>
<dbReference type="GO" id="GO:0000902">
    <property type="term" value="P:cell morphogenesis"/>
    <property type="evidence" value="ECO:0007669"/>
    <property type="project" value="TreeGrafter"/>
</dbReference>
<dbReference type="Proteomes" id="UP000660262">
    <property type="component" value="Unassembled WGS sequence"/>
</dbReference>
<sequence>MSSEQAEADVEAQADAAVDLLRRLSPGNVSEHLQTIIDVNSDLTEELLARVDQPLRVARDAQANGREYLLCDYNRDGDSFRSPWSNTYDPPLEDGAVPSDSLRTLEVQFNDVFDAYRQQYYEGGLSSAYLWDTEDGGFAGCFLIKKIAKAGAGAEVQGGSWDVIHVLESSKGVEAAPGTAVHYKLTTTVLLSLRPTLSAASATLSLCGNLTKQTEATVPLAAGGKGHIIAMGKLMEEMEGRIRDAMQQVYFGKTNEVVSDLRDHGDVVNRGTALQGGLAEEFVKQANDKLRSGGAAE</sequence>
<comment type="caution">
    <text evidence="8">The sequence shown here is derived from an EMBL/GenBank/DDBJ whole genome shotgun (WGS) entry which is preliminary data.</text>
</comment>
<dbReference type="AlphaFoldDB" id="A0A830HN67"/>
<evidence type="ECO:0000256" key="4">
    <source>
        <dbReference type="ARBA" id="ARBA00022490"/>
    </source>
</evidence>
<dbReference type="InterPro" id="IPR042276">
    <property type="entry name" value="CapZ_alpha/beta_2"/>
</dbReference>
<gene>
    <name evidence="8" type="ORF">PPROV_000571500</name>
</gene>
<comment type="function">
    <text evidence="7">F-actin-capping proteins bind in a Ca(2+)-independent manner to the fast growing ends of actin filaments (barbed end) thereby blocking the exchange of subunits at these ends. Unlike other capping proteins (such as gelsolin and severin), these proteins do not sever actin filaments.</text>
</comment>
<evidence type="ECO:0000256" key="1">
    <source>
        <dbReference type="ARBA" id="ARBA00004245"/>
    </source>
</evidence>
<dbReference type="GO" id="GO:0005737">
    <property type="term" value="C:cytoplasm"/>
    <property type="evidence" value="ECO:0007669"/>
    <property type="project" value="InterPro"/>
</dbReference>
<dbReference type="InterPro" id="IPR001698">
    <property type="entry name" value="CAPZB"/>
</dbReference>
<dbReference type="Gene3D" id="3.90.1150.210">
    <property type="entry name" value="F-actin capping protein, beta subunit"/>
    <property type="match status" value="1"/>
</dbReference>
<dbReference type="GO" id="GO:0051016">
    <property type="term" value="P:barbed-end actin filament capping"/>
    <property type="evidence" value="ECO:0007669"/>
    <property type="project" value="UniProtKB-UniRule"/>
</dbReference>